<dbReference type="Pfam" id="PF00111">
    <property type="entry name" value="Fer2"/>
    <property type="match status" value="1"/>
</dbReference>
<keyword evidence="2" id="KW-0285">Flavoprotein</keyword>
<dbReference type="InterPro" id="IPR036010">
    <property type="entry name" value="2Fe-2S_ferredoxin-like_sf"/>
</dbReference>
<dbReference type="SUPFAM" id="SSF54292">
    <property type="entry name" value="2Fe-2S ferredoxin-like"/>
    <property type="match status" value="1"/>
</dbReference>
<comment type="cofactor">
    <cofactor evidence="1">
        <name>FAD</name>
        <dbReference type="ChEBI" id="CHEBI:57692"/>
    </cofactor>
</comment>
<evidence type="ECO:0000259" key="8">
    <source>
        <dbReference type="PROSITE" id="PS51085"/>
    </source>
</evidence>
<dbReference type="InterPro" id="IPR039261">
    <property type="entry name" value="FNR_nucleotide-bd"/>
</dbReference>
<dbReference type="STRING" id="159449.B4N89_00515"/>
<name>A0A1T3NRU8_9ACTN</name>
<dbReference type="Gene3D" id="3.10.20.30">
    <property type="match status" value="1"/>
</dbReference>
<dbReference type="GO" id="GO:0016491">
    <property type="term" value="F:oxidoreductase activity"/>
    <property type="evidence" value="ECO:0007669"/>
    <property type="project" value="UniProtKB-KW"/>
</dbReference>
<dbReference type="InterPro" id="IPR017927">
    <property type="entry name" value="FAD-bd_FR_type"/>
</dbReference>
<dbReference type="PROSITE" id="PS00197">
    <property type="entry name" value="2FE2S_FER_1"/>
    <property type="match status" value="1"/>
</dbReference>
<evidence type="ECO:0000256" key="7">
    <source>
        <dbReference type="ARBA" id="ARBA00023014"/>
    </source>
</evidence>
<evidence type="ECO:0000313" key="11">
    <source>
        <dbReference type="Proteomes" id="UP000190037"/>
    </source>
</evidence>
<evidence type="ECO:0000256" key="4">
    <source>
        <dbReference type="ARBA" id="ARBA00022723"/>
    </source>
</evidence>
<dbReference type="CDD" id="cd06185">
    <property type="entry name" value="PDR_like"/>
    <property type="match status" value="1"/>
</dbReference>
<dbReference type="EMBL" id="MWQN01000001">
    <property type="protein sequence ID" value="OPC79627.1"/>
    <property type="molecule type" value="Genomic_DNA"/>
</dbReference>
<dbReference type="OrthoDB" id="502624at2"/>
<keyword evidence="5" id="KW-0560">Oxidoreductase</keyword>
<dbReference type="Gene3D" id="2.40.30.10">
    <property type="entry name" value="Translation factors"/>
    <property type="match status" value="1"/>
</dbReference>
<protein>
    <submittedName>
        <fullName evidence="10">Oxidoreductase</fullName>
    </submittedName>
</protein>
<accession>A0A1T3NRU8</accession>
<dbReference type="PRINTS" id="PR00409">
    <property type="entry name" value="PHDIOXRDTASE"/>
</dbReference>
<dbReference type="InterPro" id="IPR017938">
    <property type="entry name" value="Riboflavin_synthase-like_b-brl"/>
</dbReference>
<reference evidence="10 11" key="1">
    <citation type="submission" date="2017-03" db="EMBL/GenBank/DDBJ databases">
        <title>Draft genome sequence of Streptomyces scabrisporus NF3, endophyte isolated from Amphipterygium adstringens.</title>
        <authorList>
            <person name="Vazquez M."/>
            <person name="Ceapa C.D."/>
            <person name="Rodriguez Luna D."/>
            <person name="Sanchez Esquivel S."/>
        </authorList>
    </citation>
    <scope>NUCLEOTIDE SEQUENCE [LARGE SCALE GENOMIC DNA]</scope>
    <source>
        <strain evidence="10 11">NF3</strain>
    </source>
</reference>
<dbReference type="Gene3D" id="3.40.50.80">
    <property type="entry name" value="Nucleotide-binding domain of ferredoxin-NADP reductase (FNR) module"/>
    <property type="match status" value="1"/>
</dbReference>
<keyword evidence="3" id="KW-0001">2Fe-2S</keyword>
<dbReference type="CDD" id="cd00207">
    <property type="entry name" value="fer2"/>
    <property type="match status" value="1"/>
</dbReference>
<gene>
    <name evidence="10" type="ORF">B4N89_00515</name>
</gene>
<dbReference type="AlphaFoldDB" id="A0A1T3NRU8"/>
<dbReference type="SUPFAM" id="SSF63380">
    <property type="entry name" value="Riboflavin synthase domain-like"/>
    <property type="match status" value="1"/>
</dbReference>
<dbReference type="RefSeq" id="WP_078973891.1">
    <property type="nucleotide sequence ID" value="NZ_MWQN01000001.1"/>
</dbReference>
<comment type="caution">
    <text evidence="10">The sequence shown here is derived from an EMBL/GenBank/DDBJ whole genome shotgun (WGS) entry which is preliminary data.</text>
</comment>
<dbReference type="InterPro" id="IPR006058">
    <property type="entry name" value="2Fe2S_fd_BS"/>
</dbReference>
<dbReference type="Proteomes" id="UP000190037">
    <property type="component" value="Unassembled WGS sequence"/>
</dbReference>
<feature type="domain" description="FAD-binding FR-type" evidence="9">
    <location>
        <begin position="1"/>
        <end position="100"/>
    </location>
</feature>
<keyword evidence="6" id="KW-0408">Iron</keyword>
<evidence type="ECO:0000256" key="6">
    <source>
        <dbReference type="ARBA" id="ARBA00023004"/>
    </source>
</evidence>
<proteinExistence type="predicted"/>
<sequence>MQLLVRQVRWEAAGVVSLILVDPIGQDLPGWRPGAHIDLTVGDGSVRQYSLCGDPDDRKSYRIGVLREADGRGGSRFIHDRLRVGALIDVAGPRNHFPFDPPSRVRFVAGGIGITPLIPMIREAEYRGLDWKLTYGGRSRASMAFLDELDSSRVRVHAADEAGPIDLDTALGDPCQDTAVYTCGPGSLLDAIQERASSWPQGTLHLERFSAPPATVPVAGDVPFEVVAKRSGVTVTVPADGTILKALDDAGVSTLSSCSEGICGACETLVVEGRPDHRDHVLTEEEKAGGEYIMICVSRACTPRIVLDI</sequence>
<evidence type="ECO:0000313" key="10">
    <source>
        <dbReference type="EMBL" id="OPC79627.1"/>
    </source>
</evidence>
<dbReference type="PANTHER" id="PTHR47354">
    <property type="entry name" value="NADH OXIDOREDUCTASE HCR"/>
    <property type="match status" value="1"/>
</dbReference>
<dbReference type="InterPro" id="IPR012675">
    <property type="entry name" value="Beta-grasp_dom_sf"/>
</dbReference>
<evidence type="ECO:0000259" key="9">
    <source>
        <dbReference type="PROSITE" id="PS51384"/>
    </source>
</evidence>
<dbReference type="eggNOG" id="COG1018">
    <property type="taxonomic scope" value="Bacteria"/>
</dbReference>
<dbReference type="PROSITE" id="PS51085">
    <property type="entry name" value="2FE2S_FER_2"/>
    <property type="match status" value="1"/>
</dbReference>
<keyword evidence="7" id="KW-0411">Iron-sulfur</keyword>
<dbReference type="SUPFAM" id="SSF52343">
    <property type="entry name" value="Ferredoxin reductase-like, C-terminal NADP-linked domain"/>
    <property type="match status" value="1"/>
</dbReference>
<evidence type="ECO:0000256" key="5">
    <source>
        <dbReference type="ARBA" id="ARBA00023002"/>
    </source>
</evidence>
<evidence type="ECO:0000256" key="1">
    <source>
        <dbReference type="ARBA" id="ARBA00001974"/>
    </source>
</evidence>
<keyword evidence="4" id="KW-0479">Metal-binding</keyword>
<dbReference type="GO" id="GO:0046872">
    <property type="term" value="F:metal ion binding"/>
    <property type="evidence" value="ECO:0007669"/>
    <property type="project" value="UniProtKB-KW"/>
</dbReference>
<dbReference type="PANTHER" id="PTHR47354:SF1">
    <property type="entry name" value="CARNITINE MONOOXYGENASE REDUCTASE SUBUNIT"/>
    <property type="match status" value="1"/>
</dbReference>
<organism evidence="10 11">
    <name type="scientific">Embleya scabrispora</name>
    <dbReference type="NCBI Taxonomy" id="159449"/>
    <lineage>
        <taxon>Bacteria</taxon>
        <taxon>Bacillati</taxon>
        <taxon>Actinomycetota</taxon>
        <taxon>Actinomycetes</taxon>
        <taxon>Kitasatosporales</taxon>
        <taxon>Streptomycetaceae</taxon>
        <taxon>Embleya</taxon>
    </lineage>
</organism>
<dbReference type="InterPro" id="IPR050415">
    <property type="entry name" value="MRET"/>
</dbReference>
<dbReference type="PROSITE" id="PS51384">
    <property type="entry name" value="FAD_FR"/>
    <property type="match status" value="1"/>
</dbReference>
<dbReference type="GO" id="GO:0051537">
    <property type="term" value="F:2 iron, 2 sulfur cluster binding"/>
    <property type="evidence" value="ECO:0007669"/>
    <property type="project" value="UniProtKB-KW"/>
</dbReference>
<evidence type="ECO:0000256" key="3">
    <source>
        <dbReference type="ARBA" id="ARBA00022714"/>
    </source>
</evidence>
<feature type="domain" description="2Fe-2S ferredoxin-type" evidence="8">
    <location>
        <begin position="222"/>
        <end position="309"/>
    </location>
</feature>
<evidence type="ECO:0000256" key="2">
    <source>
        <dbReference type="ARBA" id="ARBA00022630"/>
    </source>
</evidence>
<keyword evidence="11" id="KW-1185">Reference proteome</keyword>
<dbReference type="InterPro" id="IPR001041">
    <property type="entry name" value="2Fe-2S_ferredoxin-type"/>
</dbReference>